<feature type="signal peptide" evidence="4">
    <location>
        <begin position="1"/>
        <end position="17"/>
    </location>
</feature>
<feature type="domain" description="LysM" evidence="5">
    <location>
        <begin position="24"/>
        <end position="71"/>
    </location>
</feature>
<reference evidence="6 7" key="1">
    <citation type="submission" date="2014-09" db="EMBL/GenBank/DDBJ databases">
        <authorList>
            <person name="Ellenberger Sabrina"/>
        </authorList>
    </citation>
    <scope>NUCLEOTIDE SEQUENCE [LARGE SCALE GENOMIC DNA]</scope>
    <source>
        <strain evidence="6 7">CBS 412.66</strain>
    </source>
</reference>
<keyword evidence="7" id="KW-1185">Reference proteome</keyword>
<feature type="compositionally biased region" description="Basic residues" evidence="3">
    <location>
        <begin position="106"/>
        <end position="129"/>
    </location>
</feature>
<evidence type="ECO:0000256" key="1">
    <source>
        <dbReference type="ARBA" id="ARBA00022669"/>
    </source>
</evidence>
<dbReference type="InterPro" id="IPR052210">
    <property type="entry name" value="LysM1-like"/>
</dbReference>
<dbReference type="GO" id="GO:0008061">
    <property type="term" value="F:chitin binding"/>
    <property type="evidence" value="ECO:0007669"/>
    <property type="project" value="UniProtKB-KW"/>
</dbReference>
<dbReference type="PANTHER" id="PTHR34997">
    <property type="entry name" value="AM15"/>
    <property type="match status" value="1"/>
</dbReference>
<feature type="domain" description="LysM" evidence="5">
    <location>
        <begin position="167"/>
        <end position="218"/>
    </location>
</feature>
<dbReference type="Pfam" id="PF01476">
    <property type="entry name" value="LysM"/>
    <property type="match status" value="2"/>
</dbReference>
<dbReference type="OrthoDB" id="5985073at2759"/>
<evidence type="ECO:0000256" key="2">
    <source>
        <dbReference type="ARBA" id="ARBA00023026"/>
    </source>
</evidence>
<organism evidence="6 7">
    <name type="scientific">Parasitella parasitica</name>
    <dbReference type="NCBI Taxonomy" id="35722"/>
    <lineage>
        <taxon>Eukaryota</taxon>
        <taxon>Fungi</taxon>
        <taxon>Fungi incertae sedis</taxon>
        <taxon>Mucoromycota</taxon>
        <taxon>Mucoromycotina</taxon>
        <taxon>Mucoromycetes</taxon>
        <taxon>Mucorales</taxon>
        <taxon>Mucorineae</taxon>
        <taxon>Mucoraceae</taxon>
        <taxon>Parasitella</taxon>
    </lineage>
</organism>
<dbReference type="InterPro" id="IPR018392">
    <property type="entry name" value="LysM"/>
</dbReference>
<sequence length="220" mass="23514">MKFTLITLAVAIASVSAALPNCAKEVVAQEGDTCQSLASQVQGVSAHDILKRNGLEVSDCSALVAGQSYCAQPSIRKRSWFYKTKGLSGQKLELAKKKIASAKANKSNKKASKKASKKSTKKSAKKTSKKPATNTKKTQSKPGDDWSSTPANAPSNAVRHIVSTCTKYSTVTKNDSWCGDFSKRNGISIANLYKWNAGLHGPGKHECDNLDDGNAYCVQA</sequence>
<keyword evidence="2" id="KW-0843">Virulence</keyword>
<dbReference type="PANTHER" id="PTHR34997:SF23">
    <property type="entry name" value="LYSM DOMAIN-CONTAINING PROTEIN"/>
    <property type="match status" value="1"/>
</dbReference>
<feature type="chain" id="PRO_5002137536" description="LysM domain-containing protein" evidence="4">
    <location>
        <begin position="18"/>
        <end position="220"/>
    </location>
</feature>
<dbReference type="STRING" id="35722.A0A0B7MPP8"/>
<name>A0A0B7MPP8_9FUNG</name>
<dbReference type="EMBL" id="LN718954">
    <property type="protein sequence ID" value="CEP07032.1"/>
    <property type="molecule type" value="Genomic_DNA"/>
</dbReference>
<dbReference type="InterPro" id="IPR036779">
    <property type="entry name" value="LysM_dom_sf"/>
</dbReference>
<keyword evidence="1" id="KW-0147">Chitin-binding</keyword>
<keyword evidence="4" id="KW-0732">Signal</keyword>
<proteinExistence type="predicted"/>
<evidence type="ECO:0000313" key="6">
    <source>
        <dbReference type="EMBL" id="CEP07032.1"/>
    </source>
</evidence>
<dbReference type="PROSITE" id="PS51782">
    <property type="entry name" value="LYSM"/>
    <property type="match status" value="2"/>
</dbReference>
<evidence type="ECO:0000256" key="4">
    <source>
        <dbReference type="SAM" id="SignalP"/>
    </source>
</evidence>
<feature type="region of interest" description="Disordered" evidence="3">
    <location>
        <begin position="99"/>
        <end position="154"/>
    </location>
</feature>
<dbReference type="Gene3D" id="3.10.350.10">
    <property type="entry name" value="LysM domain"/>
    <property type="match status" value="2"/>
</dbReference>
<dbReference type="SUPFAM" id="SSF54106">
    <property type="entry name" value="LysM domain"/>
    <property type="match status" value="1"/>
</dbReference>
<evidence type="ECO:0000259" key="5">
    <source>
        <dbReference type="PROSITE" id="PS51782"/>
    </source>
</evidence>
<protein>
    <recommendedName>
        <fullName evidence="5">LysM domain-containing protein</fullName>
    </recommendedName>
</protein>
<dbReference type="Proteomes" id="UP000054107">
    <property type="component" value="Unassembled WGS sequence"/>
</dbReference>
<dbReference type="AlphaFoldDB" id="A0A0B7MPP8"/>
<evidence type="ECO:0000313" key="7">
    <source>
        <dbReference type="Proteomes" id="UP000054107"/>
    </source>
</evidence>
<gene>
    <name evidence="6" type="primary">PARPA_00301.1 scaffold 610</name>
</gene>
<evidence type="ECO:0000256" key="3">
    <source>
        <dbReference type="SAM" id="MobiDB-lite"/>
    </source>
</evidence>
<accession>A0A0B7MPP8</accession>